<evidence type="ECO:0000256" key="1">
    <source>
        <dbReference type="SAM" id="Phobius"/>
    </source>
</evidence>
<feature type="transmembrane region" description="Helical" evidence="1">
    <location>
        <begin position="47"/>
        <end position="69"/>
    </location>
</feature>
<organism evidence="2 3">
    <name type="scientific">Methylobacterium variabile</name>
    <dbReference type="NCBI Taxonomy" id="298794"/>
    <lineage>
        <taxon>Bacteria</taxon>
        <taxon>Pseudomonadati</taxon>
        <taxon>Pseudomonadota</taxon>
        <taxon>Alphaproteobacteria</taxon>
        <taxon>Hyphomicrobiales</taxon>
        <taxon>Methylobacteriaceae</taxon>
        <taxon>Methylobacterium</taxon>
    </lineage>
</organism>
<keyword evidence="1" id="KW-0472">Membrane</keyword>
<keyword evidence="3" id="KW-1185">Reference proteome</keyword>
<evidence type="ECO:0000313" key="2">
    <source>
        <dbReference type="EMBL" id="KMO32872.1"/>
    </source>
</evidence>
<dbReference type="EMBL" id="LABY01000166">
    <property type="protein sequence ID" value="KMO32872.1"/>
    <property type="molecule type" value="Genomic_DNA"/>
</dbReference>
<keyword evidence="1" id="KW-1133">Transmembrane helix</keyword>
<dbReference type="AlphaFoldDB" id="A0A0J6SGN6"/>
<keyword evidence="1" id="KW-0812">Transmembrane</keyword>
<name>A0A0J6SGN6_9HYPH</name>
<proteinExistence type="predicted"/>
<protein>
    <submittedName>
        <fullName evidence="2">Uncharacterized protein</fullName>
    </submittedName>
</protein>
<accession>A0A0J6SGN6</accession>
<dbReference type="OrthoDB" id="7392137at2"/>
<sequence length="74" mass="8154">MQLTLFKAFQSLKLDDDTATKVVEALEEHIAVKIKEANAGLEAKLNAVLWLLGTMTLMLAIIGLTPVYLKLFGH</sequence>
<dbReference type="RefSeq" id="WP_048446463.1">
    <property type="nucleotide sequence ID" value="NZ_LABY01000166.1"/>
</dbReference>
<comment type="caution">
    <text evidence="2">The sequence shown here is derived from an EMBL/GenBank/DDBJ whole genome shotgun (WGS) entry which is preliminary data.</text>
</comment>
<dbReference type="PATRIC" id="fig|298794.3.peg.1929"/>
<reference evidence="2 3" key="1">
    <citation type="submission" date="2015-03" db="EMBL/GenBank/DDBJ databases">
        <title>Genome sequencing of Methylobacterium variabile DSM 16961.</title>
        <authorList>
            <person name="Chaudhry V."/>
            <person name="Patil P.B."/>
        </authorList>
    </citation>
    <scope>NUCLEOTIDE SEQUENCE [LARGE SCALE GENOMIC DNA]</scope>
    <source>
        <strain evidence="2 3">DSM 16961</strain>
    </source>
</reference>
<gene>
    <name evidence="2" type="ORF">VQ02_22555</name>
</gene>
<dbReference type="Proteomes" id="UP000035955">
    <property type="component" value="Unassembled WGS sequence"/>
</dbReference>
<evidence type="ECO:0000313" key="3">
    <source>
        <dbReference type="Proteomes" id="UP000035955"/>
    </source>
</evidence>